<dbReference type="OrthoDB" id="18193at2759"/>
<dbReference type="PANTHER" id="PTHR47765">
    <property type="entry name" value="3'-5' EXONUCLEASE DOMAIN-CONTAINING PROTEIN"/>
    <property type="match status" value="1"/>
</dbReference>
<dbReference type="InterPro" id="IPR002562">
    <property type="entry name" value="3'-5'_exonuclease_dom"/>
</dbReference>
<evidence type="ECO:0000313" key="5">
    <source>
        <dbReference type="Proteomes" id="UP000663828"/>
    </source>
</evidence>
<gene>
    <name evidence="3" type="ORF">EDS130_LOCUS2649</name>
    <name evidence="4" type="ORF">XAT740_LOCUS15357</name>
</gene>
<evidence type="ECO:0000313" key="4">
    <source>
        <dbReference type="EMBL" id="CAF1042869.1"/>
    </source>
</evidence>
<dbReference type="InterPro" id="IPR036397">
    <property type="entry name" value="RNaseH_sf"/>
</dbReference>
<comment type="caution">
    <text evidence="4">The sequence shown here is derived from an EMBL/GenBank/DDBJ whole genome shotgun (WGS) entry which is preliminary data.</text>
</comment>
<dbReference type="Gene3D" id="3.30.420.10">
    <property type="entry name" value="Ribonuclease H-like superfamily/Ribonuclease H"/>
    <property type="match status" value="1"/>
</dbReference>
<dbReference type="PANTHER" id="PTHR47765:SF2">
    <property type="entry name" value="EXONUCLEASE MUT-7 HOMOLOG"/>
    <property type="match status" value="1"/>
</dbReference>
<dbReference type="InterPro" id="IPR012337">
    <property type="entry name" value="RNaseH-like_sf"/>
</dbReference>
<dbReference type="EMBL" id="CAJNOR010000946">
    <property type="protein sequence ID" value="CAF1042869.1"/>
    <property type="molecule type" value="Genomic_DNA"/>
</dbReference>
<feature type="compositionally biased region" description="Acidic residues" evidence="1">
    <location>
        <begin position="1"/>
        <end position="15"/>
    </location>
</feature>
<evidence type="ECO:0000313" key="3">
    <source>
        <dbReference type="EMBL" id="CAF0757975.1"/>
    </source>
</evidence>
<keyword evidence="5" id="KW-1185">Reference proteome</keyword>
<dbReference type="Proteomes" id="UP000663852">
    <property type="component" value="Unassembled WGS sequence"/>
</dbReference>
<dbReference type="EMBL" id="CAJNOJ010000006">
    <property type="protein sequence ID" value="CAF0757975.1"/>
    <property type="molecule type" value="Genomic_DNA"/>
</dbReference>
<name>A0A814JW65_ADIRI</name>
<feature type="domain" description="3'-5' exonuclease" evidence="2">
    <location>
        <begin position="439"/>
        <end position="623"/>
    </location>
</feature>
<protein>
    <recommendedName>
        <fullName evidence="2">3'-5' exonuclease domain-containing protein</fullName>
    </recommendedName>
</protein>
<dbReference type="SUPFAM" id="SSF53098">
    <property type="entry name" value="Ribonuclease H-like"/>
    <property type="match status" value="1"/>
</dbReference>
<dbReference type="GO" id="GO:0006139">
    <property type="term" value="P:nucleobase-containing compound metabolic process"/>
    <property type="evidence" value="ECO:0007669"/>
    <property type="project" value="InterPro"/>
</dbReference>
<reference evidence="4" key="1">
    <citation type="submission" date="2021-02" db="EMBL/GenBank/DDBJ databases">
        <authorList>
            <person name="Nowell W R."/>
        </authorList>
    </citation>
    <scope>NUCLEOTIDE SEQUENCE</scope>
</reference>
<evidence type="ECO:0000259" key="2">
    <source>
        <dbReference type="Pfam" id="PF01612"/>
    </source>
</evidence>
<dbReference type="Pfam" id="PF01612">
    <property type="entry name" value="DNA_pol_A_exo1"/>
    <property type="match status" value="1"/>
</dbReference>
<sequence>MDLESNGADSDDNFLIDDGHSTDDNSISNKNLSEQQKKAFTLQADPSYNFSDYVDIYERIYTFFSRGDNRPWQTLFIQTIQQTSTPYRLLYMFLDYTLNTTNGRKHKMVVPLIETFKQIKVDEKDIQLDDAIKENILSKVCRRCALNQLESIIEIFHLRSIENRQFIINFISTRLEQQQDIIFVSQLTKFLQLLELNAISFEKVILPLILKTQWETIKFVIGDDRNLQQKLLKTIDDLISTDQTIIRSLLAQASIQMNINSIDNHSLKRVARKLLKQYKFDLRDLPNLAIQEKVTFLKTCFVKKYIENKGVTIDDEDEKAWKEQIKDLVQDNRDLKVKLIDLFVDYIDVDSAVEWTQYYNLEDFEIPEQVKIRREEIRHGDVKSRYVPVTPATWPANQSENDVYKPSVLPSDIVYIELESNVDSFLNRLECSRCDVGSHLPFVGFDCETFIDPTQRTLSSQIVSIIQFASLVPSRNQSFYGVFDMLALRLQFDMKSVAEFAQRVFCSQDFILLSYNYAGDTSSLLENYPSMNSALMQGSAVIDLSRVQQYILEHYPDVFPYIHVVASSKSRGLSELVRLCFGKPLDKTQRTSDWRKRPLKPVQLIYSVLDARVLVDIAVFIEERTRSLQIPWSWSDFKGYTWTDKAFKKRTGAHQQSVNTS</sequence>
<dbReference type="InterPro" id="IPR052408">
    <property type="entry name" value="Exonuclease_MUT-7-like"/>
</dbReference>
<accession>A0A814JW65</accession>
<dbReference type="Proteomes" id="UP000663828">
    <property type="component" value="Unassembled WGS sequence"/>
</dbReference>
<evidence type="ECO:0000256" key="1">
    <source>
        <dbReference type="SAM" id="MobiDB-lite"/>
    </source>
</evidence>
<dbReference type="GO" id="GO:0008408">
    <property type="term" value="F:3'-5' exonuclease activity"/>
    <property type="evidence" value="ECO:0007669"/>
    <property type="project" value="InterPro"/>
</dbReference>
<proteinExistence type="predicted"/>
<feature type="region of interest" description="Disordered" evidence="1">
    <location>
        <begin position="1"/>
        <end position="29"/>
    </location>
</feature>
<dbReference type="AlphaFoldDB" id="A0A814JW65"/>
<organism evidence="4 5">
    <name type="scientific">Adineta ricciae</name>
    <name type="common">Rotifer</name>
    <dbReference type="NCBI Taxonomy" id="249248"/>
    <lineage>
        <taxon>Eukaryota</taxon>
        <taxon>Metazoa</taxon>
        <taxon>Spiralia</taxon>
        <taxon>Gnathifera</taxon>
        <taxon>Rotifera</taxon>
        <taxon>Eurotatoria</taxon>
        <taxon>Bdelloidea</taxon>
        <taxon>Adinetida</taxon>
        <taxon>Adinetidae</taxon>
        <taxon>Adineta</taxon>
    </lineage>
</organism>
<dbReference type="GO" id="GO:0003676">
    <property type="term" value="F:nucleic acid binding"/>
    <property type="evidence" value="ECO:0007669"/>
    <property type="project" value="InterPro"/>
</dbReference>